<name>A0ACB9M966_9MYRT</name>
<dbReference type="Proteomes" id="UP001057402">
    <property type="component" value="Chromosome 10"/>
</dbReference>
<organism evidence="1 2">
    <name type="scientific">Melastoma candidum</name>
    <dbReference type="NCBI Taxonomy" id="119954"/>
    <lineage>
        <taxon>Eukaryota</taxon>
        <taxon>Viridiplantae</taxon>
        <taxon>Streptophyta</taxon>
        <taxon>Embryophyta</taxon>
        <taxon>Tracheophyta</taxon>
        <taxon>Spermatophyta</taxon>
        <taxon>Magnoliopsida</taxon>
        <taxon>eudicotyledons</taxon>
        <taxon>Gunneridae</taxon>
        <taxon>Pentapetalae</taxon>
        <taxon>rosids</taxon>
        <taxon>malvids</taxon>
        <taxon>Myrtales</taxon>
        <taxon>Melastomataceae</taxon>
        <taxon>Melastomatoideae</taxon>
        <taxon>Melastomateae</taxon>
        <taxon>Melastoma</taxon>
    </lineage>
</organism>
<evidence type="ECO:0000313" key="1">
    <source>
        <dbReference type="EMBL" id="KAI4320757.1"/>
    </source>
</evidence>
<evidence type="ECO:0000313" key="2">
    <source>
        <dbReference type="Proteomes" id="UP001057402"/>
    </source>
</evidence>
<reference evidence="2" key="1">
    <citation type="journal article" date="2023" name="Front. Plant Sci.">
        <title>Chromosomal-level genome assembly of Melastoma candidum provides insights into trichome evolution.</title>
        <authorList>
            <person name="Zhong Y."/>
            <person name="Wu W."/>
            <person name="Sun C."/>
            <person name="Zou P."/>
            <person name="Liu Y."/>
            <person name="Dai S."/>
            <person name="Zhou R."/>
        </authorList>
    </citation>
    <scope>NUCLEOTIDE SEQUENCE [LARGE SCALE GENOMIC DNA]</scope>
</reference>
<comment type="caution">
    <text evidence="1">The sequence shown here is derived from an EMBL/GenBank/DDBJ whole genome shotgun (WGS) entry which is preliminary data.</text>
</comment>
<proteinExistence type="predicted"/>
<accession>A0ACB9M966</accession>
<dbReference type="EMBL" id="CM042889">
    <property type="protein sequence ID" value="KAI4320757.1"/>
    <property type="molecule type" value="Genomic_DNA"/>
</dbReference>
<keyword evidence="2" id="KW-1185">Reference proteome</keyword>
<sequence>MEIPTDLLPILKDEILHLIHFPDSSSSYPFSRLFGRPCILLFYFHQGSHSSAVLDQGFRTTKGEDDQLIVTFPLRESRDPCRPQPFLGRSGNEDASSLLIHLMRCFSPQSLASSCQQPCCPVYAQIRPNCNNSSRHAFYNSSISLRGLSA</sequence>
<gene>
    <name evidence="1" type="ORF">MLD38_034202</name>
</gene>
<protein>
    <submittedName>
        <fullName evidence="1">Uncharacterized protein</fullName>
    </submittedName>
</protein>